<gene>
    <name evidence="1" type="ORF">KBTEX_04459</name>
</gene>
<dbReference type="EMBL" id="MN079811">
    <property type="protein sequence ID" value="QEA08089.1"/>
    <property type="molecule type" value="Genomic_DNA"/>
</dbReference>
<proteinExistence type="predicted"/>
<reference evidence="1" key="1">
    <citation type="submission" date="2019-06" db="EMBL/GenBank/DDBJ databases">
        <authorList>
            <person name="Murdoch R.W."/>
            <person name="Fathepure B."/>
        </authorList>
    </citation>
    <scope>NUCLEOTIDE SEQUENCE</scope>
</reference>
<accession>A0A5B8RG94</accession>
<organism evidence="1">
    <name type="scientific">uncultured organism</name>
    <dbReference type="NCBI Taxonomy" id="155900"/>
    <lineage>
        <taxon>unclassified sequences</taxon>
        <taxon>environmental samples</taxon>
    </lineage>
</organism>
<sequence>MEARRLSLPWIAGVSKPSVPRSTMKPRILPSWASDFAHTTAMSEIGLLVIHIFWPVSR</sequence>
<dbReference type="AlphaFoldDB" id="A0A5B8RG94"/>
<protein>
    <submittedName>
        <fullName evidence="1">Uncharacterized protein</fullName>
    </submittedName>
</protein>
<evidence type="ECO:0000313" key="1">
    <source>
        <dbReference type="EMBL" id="QEA08089.1"/>
    </source>
</evidence>
<name>A0A5B8RG94_9ZZZZ</name>